<dbReference type="InterPro" id="IPR001173">
    <property type="entry name" value="Glyco_trans_2-like"/>
</dbReference>
<keyword evidence="3" id="KW-1185">Reference proteome</keyword>
<dbReference type="OrthoDB" id="9771846at2"/>
<dbReference type="Proteomes" id="UP000284892">
    <property type="component" value="Unassembled WGS sequence"/>
</dbReference>
<evidence type="ECO:0000313" key="2">
    <source>
        <dbReference type="EMBL" id="RKE97985.1"/>
    </source>
</evidence>
<dbReference type="InterPro" id="IPR029044">
    <property type="entry name" value="Nucleotide-diphossugar_trans"/>
</dbReference>
<dbReference type="SUPFAM" id="SSF53448">
    <property type="entry name" value="Nucleotide-diphospho-sugar transferases"/>
    <property type="match status" value="1"/>
</dbReference>
<feature type="domain" description="Glycosyltransferase 2-like" evidence="1">
    <location>
        <begin position="5"/>
        <end position="113"/>
    </location>
</feature>
<protein>
    <submittedName>
        <fullName evidence="2">GT2 family glycosyltransferase</fullName>
    </submittedName>
</protein>
<dbReference type="CDD" id="cd04186">
    <property type="entry name" value="GT_2_like_c"/>
    <property type="match status" value="1"/>
</dbReference>
<dbReference type="PANTHER" id="PTHR43179:SF7">
    <property type="entry name" value="RHAMNOSYLTRANSFERASE WBBL"/>
    <property type="match status" value="1"/>
</dbReference>
<dbReference type="GO" id="GO:0016740">
    <property type="term" value="F:transferase activity"/>
    <property type="evidence" value="ECO:0007669"/>
    <property type="project" value="UniProtKB-KW"/>
</dbReference>
<evidence type="ECO:0000259" key="1">
    <source>
        <dbReference type="Pfam" id="PF00535"/>
    </source>
</evidence>
<proteinExistence type="predicted"/>
<dbReference type="Gene3D" id="3.90.550.10">
    <property type="entry name" value="Spore Coat Polysaccharide Biosynthesis Protein SpsA, Chain A"/>
    <property type="match status" value="1"/>
</dbReference>
<dbReference type="PANTHER" id="PTHR43179">
    <property type="entry name" value="RHAMNOSYLTRANSFERASE WBBL"/>
    <property type="match status" value="1"/>
</dbReference>
<organism evidence="2 3">
    <name type="scientific">Ichthyenterobacterium magnum</name>
    <dbReference type="NCBI Taxonomy" id="1230530"/>
    <lineage>
        <taxon>Bacteria</taxon>
        <taxon>Pseudomonadati</taxon>
        <taxon>Bacteroidota</taxon>
        <taxon>Flavobacteriia</taxon>
        <taxon>Flavobacteriales</taxon>
        <taxon>Flavobacteriaceae</taxon>
        <taxon>Ichthyenterobacterium</taxon>
    </lineage>
</organism>
<evidence type="ECO:0000313" key="3">
    <source>
        <dbReference type="Proteomes" id="UP000284892"/>
    </source>
</evidence>
<dbReference type="RefSeq" id="WP_120199221.1">
    <property type="nucleotide sequence ID" value="NZ_RAQJ01000001.1"/>
</dbReference>
<name>A0A420DUQ9_9FLAO</name>
<dbReference type="EMBL" id="RAQJ01000001">
    <property type="protein sequence ID" value="RKE97985.1"/>
    <property type="molecule type" value="Genomic_DNA"/>
</dbReference>
<dbReference type="AlphaFoldDB" id="A0A420DUQ9"/>
<accession>A0A420DUQ9</accession>
<reference evidence="2 3" key="1">
    <citation type="submission" date="2018-09" db="EMBL/GenBank/DDBJ databases">
        <title>Genomic Encyclopedia of Archaeal and Bacterial Type Strains, Phase II (KMG-II): from individual species to whole genera.</title>
        <authorList>
            <person name="Goeker M."/>
        </authorList>
    </citation>
    <scope>NUCLEOTIDE SEQUENCE [LARGE SCALE GENOMIC DNA]</scope>
    <source>
        <strain evidence="2 3">DSM 26283</strain>
    </source>
</reference>
<sequence>MVDVSIIFVNYNTCKLTCDAIQSVYDFTKNIVIELILVDNNSKDDSVVVIKKKFPEVKVIANKQNLGFGKANNKGIKIANGKYLFLLNTDTYLINNAIELLYNFMENAANKNVSVAGAQLLTPDLLYNVSAGNFPNFRLFVKGSFWKYFYSKHYYLNANRRAIPTTSNIPFVVDYVSGADFFVRKRIIDEVGGFDKRFFMYGEDTELSYRIKTYFPEMESMIVPAAKIVHISQGSSANDSESKPFKHKLIKGRTLYYRITEGILPSVLYYITSIKRLYF</sequence>
<keyword evidence="2" id="KW-0808">Transferase</keyword>
<dbReference type="Pfam" id="PF00535">
    <property type="entry name" value="Glycos_transf_2"/>
    <property type="match status" value="1"/>
</dbReference>
<comment type="caution">
    <text evidence="2">The sequence shown here is derived from an EMBL/GenBank/DDBJ whole genome shotgun (WGS) entry which is preliminary data.</text>
</comment>
<gene>
    <name evidence="2" type="ORF">BXY80_0050</name>
</gene>